<protein>
    <submittedName>
        <fullName evidence="2">3-oxoacyl-ACP reductase</fullName>
    </submittedName>
    <submittedName>
        <fullName evidence="1">Retinol dehydrogenase</fullName>
    </submittedName>
</protein>
<accession>A0A2G0QDQ8</accession>
<evidence type="ECO:0000313" key="4">
    <source>
        <dbReference type="Proteomes" id="UP000225433"/>
    </source>
</evidence>
<dbReference type="SUPFAM" id="SSF51735">
    <property type="entry name" value="NAD(P)-binding Rossmann-fold domains"/>
    <property type="match status" value="1"/>
</dbReference>
<reference evidence="1 3" key="1">
    <citation type="submission" date="2016-06" db="EMBL/GenBank/DDBJ databases">
        <title>Bacterial characters and pathogenicity of Xenorhabdus hominickii from an entomopathogenic nematode, Steinernema monticolum.</title>
        <authorList>
            <person name="Park Y."/>
            <person name="Kim Y."/>
        </authorList>
    </citation>
    <scope>NUCLEOTIDE SEQUENCE [LARGE SCALE GENOMIC DNA]</scope>
    <source>
        <strain evidence="1 3">ANU1</strain>
    </source>
</reference>
<dbReference type="PRINTS" id="PR00081">
    <property type="entry name" value="GDHRDH"/>
</dbReference>
<organism evidence="2 4">
    <name type="scientific">Xenorhabdus hominickii</name>
    <dbReference type="NCBI Taxonomy" id="351679"/>
    <lineage>
        <taxon>Bacteria</taxon>
        <taxon>Pseudomonadati</taxon>
        <taxon>Pseudomonadota</taxon>
        <taxon>Gammaproteobacteria</taxon>
        <taxon>Enterobacterales</taxon>
        <taxon>Morganellaceae</taxon>
        <taxon>Xenorhabdus</taxon>
    </lineage>
</organism>
<dbReference type="KEGG" id="xho:A9255_13065"/>
<proteinExistence type="predicted"/>
<name>A0A2G0QDQ8_XENHO</name>
<dbReference type="Gene3D" id="3.40.50.720">
    <property type="entry name" value="NAD(P)-binding Rossmann-like Domain"/>
    <property type="match status" value="1"/>
</dbReference>
<sequence>MNKKSILITGASSGLGYAAARKLATNGFHVLAAVRRRHGVFDKIENIEEIKLDITDEQSVKESFSYIKSRNKVYPLWGVVNNAGICIPGPLELLRPSELRRQLDTNVTGHLLVTQFALPFIRSTKGRIINVASGLGNIAVPYLGAYSIAQFAKRAFTDVLRRELRHSGVSVSVVQPGKIYTPIWDKFSTMGQEILDQSVDKKWKLYEKSFKNFLMLNQAEGYSFKLTEDDFAQVILDVLTTNKPATHYYIGDEEKDFVEKSRTLTVSEVDEWFDLQSPTAEEFEKV</sequence>
<dbReference type="EMBL" id="NJAI01000001">
    <property type="protein sequence ID" value="PHM57348.1"/>
    <property type="molecule type" value="Genomic_DNA"/>
</dbReference>
<dbReference type="RefSeq" id="WP_069317108.1">
    <property type="nucleotide sequence ID" value="NZ_CAWNQJ010000001.1"/>
</dbReference>
<evidence type="ECO:0000313" key="1">
    <source>
        <dbReference type="EMBL" id="AOM41430.1"/>
    </source>
</evidence>
<dbReference type="STRING" id="351679.A9255_13065"/>
<dbReference type="Proteomes" id="UP000225433">
    <property type="component" value="Unassembled WGS sequence"/>
</dbReference>
<dbReference type="AlphaFoldDB" id="A0A2G0QDQ8"/>
<dbReference type="InterPro" id="IPR002347">
    <property type="entry name" value="SDR_fam"/>
</dbReference>
<reference evidence="2 4" key="2">
    <citation type="journal article" date="2017" name="Nat. Microbiol.">
        <title>Natural product diversity associated with the nematode symbionts Photorhabdus and Xenorhabdus.</title>
        <authorList>
            <person name="Tobias N.J."/>
            <person name="Wolff H."/>
            <person name="Djahanschiri B."/>
            <person name="Grundmann F."/>
            <person name="Kronenwerth M."/>
            <person name="Shi Y.M."/>
            <person name="Simonyi S."/>
            <person name="Grun P."/>
            <person name="Shapiro-Ilan D."/>
            <person name="Pidot S.J."/>
            <person name="Stinear T.P."/>
            <person name="Ebersberger I."/>
            <person name="Bode H.B."/>
        </authorList>
    </citation>
    <scope>NUCLEOTIDE SEQUENCE [LARGE SCALE GENOMIC DNA]</scope>
    <source>
        <strain evidence="2 4">DSM 17903</strain>
    </source>
</reference>
<dbReference type="GO" id="GO:0016491">
    <property type="term" value="F:oxidoreductase activity"/>
    <property type="evidence" value="ECO:0007669"/>
    <property type="project" value="TreeGrafter"/>
</dbReference>
<dbReference type="Pfam" id="PF00106">
    <property type="entry name" value="adh_short"/>
    <property type="match status" value="1"/>
</dbReference>
<evidence type="ECO:0000313" key="3">
    <source>
        <dbReference type="Proteomes" id="UP000094600"/>
    </source>
</evidence>
<dbReference type="InterPro" id="IPR036291">
    <property type="entry name" value="NAD(P)-bd_dom_sf"/>
</dbReference>
<dbReference type="EMBL" id="CP016176">
    <property type="protein sequence ID" value="AOM41430.1"/>
    <property type="molecule type" value="Genomic_DNA"/>
</dbReference>
<dbReference type="PANTHER" id="PTHR43313">
    <property type="entry name" value="SHORT-CHAIN DEHYDROGENASE/REDUCTASE FAMILY 9C"/>
    <property type="match status" value="1"/>
</dbReference>
<dbReference type="GO" id="GO:0008202">
    <property type="term" value="P:steroid metabolic process"/>
    <property type="evidence" value="ECO:0007669"/>
    <property type="project" value="TreeGrafter"/>
</dbReference>
<dbReference type="Proteomes" id="UP000094600">
    <property type="component" value="Chromosome"/>
</dbReference>
<keyword evidence="3" id="KW-1185">Reference proteome</keyword>
<gene>
    <name evidence="1" type="ORF">A9255_13065</name>
    <name evidence="2" type="ORF">Xhom_00314</name>
</gene>
<dbReference type="OrthoDB" id="9804774at2"/>
<dbReference type="PANTHER" id="PTHR43313:SF1">
    <property type="entry name" value="3BETA-HYDROXYSTEROID DEHYDROGENASE DHS-16"/>
    <property type="match status" value="1"/>
</dbReference>
<evidence type="ECO:0000313" key="2">
    <source>
        <dbReference type="EMBL" id="PHM57348.1"/>
    </source>
</evidence>